<dbReference type="Proteomes" id="UP000243904">
    <property type="component" value="Chromosome I"/>
</dbReference>
<feature type="domain" description="Lysozyme inhibitor LprI-like N-terminal" evidence="2">
    <location>
        <begin position="29"/>
        <end position="116"/>
    </location>
</feature>
<dbReference type="Pfam" id="PF07007">
    <property type="entry name" value="LprI"/>
    <property type="match status" value="1"/>
</dbReference>
<evidence type="ECO:0000313" key="4">
    <source>
        <dbReference type="Proteomes" id="UP000243904"/>
    </source>
</evidence>
<feature type="signal peptide" evidence="1">
    <location>
        <begin position="1"/>
        <end position="20"/>
    </location>
</feature>
<dbReference type="RefSeq" id="WP_167558764.1">
    <property type="nucleotide sequence ID" value="NZ_LT629750.1"/>
</dbReference>
<evidence type="ECO:0000313" key="3">
    <source>
        <dbReference type="EMBL" id="SDS85870.1"/>
    </source>
</evidence>
<reference evidence="4" key="1">
    <citation type="submission" date="2016-10" db="EMBL/GenBank/DDBJ databases">
        <authorList>
            <person name="Varghese N."/>
            <person name="Submissions S."/>
        </authorList>
    </citation>
    <scope>NUCLEOTIDE SEQUENCE [LARGE SCALE GENOMIC DNA]</scope>
    <source>
        <strain evidence="4">GAS369</strain>
    </source>
</reference>
<accession>A0A1H1VN11</accession>
<protein>
    <submittedName>
        <fullName evidence="3">Uncharacterized conserved protein YecT, DUF1311 family</fullName>
    </submittedName>
</protein>
<keyword evidence="1" id="KW-0732">Signal</keyword>
<dbReference type="AlphaFoldDB" id="A0A1H1VN11"/>
<dbReference type="PANTHER" id="PTHR39176">
    <property type="entry name" value="PERIPLASMIC PROTEIN-RELATED"/>
    <property type="match status" value="1"/>
</dbReference>
<name>A0A1H1VN11_9BRAD</name>
<sequence>MLGRSIAVAATCLLASIAHAGDQGDPAQSCDGSTYEMVDCLKAKTAEWDKRMNIAYQQALKDAVPQQREQLRAAQRLWIQYRDASCLYYGLGEGTIARIGAGECVRSLTEARARELENVGPK</sequence>
<dbReference type="EMBL" id="LT629750">
    <property type="protein sequence ID" value="SDS85870.1"/>
    <property type="molecule type" value="Genomic_DNA"/>
</dbReference>
<organism evidence="3 4">
    <name type="scientific">Bradyrhizobium canariense</name>
    <dbReference type="NCBI Taxonomy" id="255045"/>
    <lineage>
        <taxon>Bacteria</taxon>
        <taxon>Pseudomonadati</taxon>
        <taxon>Pseudomonadota</taxon>
        <taxon>Alphaproteobacteria</taxon>
        <taxon>Hyphomicrobiales</taxon>
        <taxon>Nitrobacteraceae</taxon>
        <taxon>Bradyrhizobium</taxon>
    </lineage>
</organism>
<gene>
    <name evidence="3" type="ORF">SAMN05444158_3473</name>
</gene>
<keyword evidence="4" id="KW-1185">Reference proteome</keyword>
<dbReference type="Gene3D" id="1.20.1270.180">
    <property type="match status" value="1"/>
</dbReference>
<dbReference type="InterPro" id="IPR009739">
    <property type="entry name" value="LprI-like_N"/>
</dbReference>
<evidence type="ECO:0000256" key="1">
    <source>
        <dbReference type="SAM" id="SignalP"/>
    </source>
</evidence>
<proteinExistence type="predicted"/>
<feature type="chain" id="PRO_5009263478" evidence="1">
    <location>
        <begin position="21"/>
        <end position="122"/>
    </location>
</feature>
<evidence type="ECO:0000259" key="2">
    <source>
        <dbReference type="Pfam" id="PF07007"/>
    </source>
</evidence>
<dbReference type="PANTHER" id="PTHR39176:SF1">
    <property type="entry name" value="PERIPLASMIC PROTEIN"/>
    <property type="match status" value="1"/>
</dbReference>